<gene>
    <name evidence="10" type="ORF">O4G74_11220</name>
</gene>
<evidence type="ECO:0000256" key="6">
    <source>
        <dbReference type="ARBA" id="ARBA00039101"/>
    </source>
</evidence>
<dbReference type="PANTHER" id="PTHR11530">
    <property type="entry name" value="D-AMINO ACID OXIDASE"/>
    <property type="match status" value="1"/>
</dbReference>
<sequence length="376" mass="40860">MRRRDFVSGVGLATLGACATRPAAETIKHAEATDPFSSYVPVQSSLSRVTRTVVGHRPYRPTGYRLESERLGEKTVIHNYGHGGCGVTMSWGTASVAADEAAGTGVRDIAILGCGVQGLTAALILARRGHNVTIYAEQLPPHTTSNVAGVLWMPTGYFDRSAVSQEWLAMNRKLIRLAYYGFLPYVNRPGYGVYWADHHQLGRRIPSPRYELPGGDDIYPALRTSTENTLFGYAYEERFKAMIIDPDYYLDAILQDAQLAGARTVRVRLASVDDVMALPEQTIVNCTGLGAAGLFGDEALVPVKGQLSHLLPQPDVTYSYVAPTSNGVLYMFPRKTGIVLGGTHDEGDYTLEPDPAQITRMVEGHAELAARLSANA</sequence>
<keyword evidence="3" id="KW-0285">Flavoprotein</keyword>
<dbReference type="SUPFAM" id="SSF51971">
    <property type="entry name" value="Nucleotide-binding domain"/>
    <property type="match status" value="1"/>
</dbReference>
<protein>
    <recommendedName>
        <fullName evidence="7">D-amino-acid oxidase</fullName>
        <ecNumber evidence="6">1.4.3.3</ecNumber>
    </recommendedName>
</protein>
<dbReference type="PROSITE" id="PS00677">
    <property type="entry name" value="DAO"/>
    <property type="match status" value="1"/>
</dbReference>
<dbReference type="EMBL" id="JAPWGW010000003">
    <property type="protein sequence ID" value="MCZ4298630.1"/>
    <property type="molecule type" value="Genomic_DNA"/>
</dbReference>
<dbReference type="InterPro" id="IPR006181">
    <property type="entry name" value="D-amino_acid_oxidase_CS"/>
</dbReference>
<comment type="caution">
    <text evidence="10">The sequence shown here is derived from an EMBL/GenBank/DDBJ whole genome shotgun (WGS) entry which is preliminary data.</text>
</comment>
<comment type="catalytic activity">
    <reaction evidence="8">
        <text>a D-alpha-amino acid + O2 + H2O = a 2-oxocarboxylate + H2O2 + NH4(+)</text>
        <dbReference type="Rhea" id="RHEA:21816"/>
        <dbReference type="ChEBI" id="CHEBI:15377"/>
        <dbReference type="ChEBI" id="CHEBI:15379"/>
        <dbReference type="ChEBI" id="CHEBI:16240"/>
        <dbReference type="ChEBI" id="CHEBI:28938"/>
        <dbReference type="ChEBI" id="CHEBI:35179"/>
        <dbReference type="ChEBI" id="CHEBI:59871"/>
        <dbReference type="EC" id="1.4.3.3"/>
    </reaction>
    <physiologicalReaction direction="left-to-right" evidence="8">
        <dbReference type="Rhea" id="RHEA:21817"/>
    </physiologicalReaction>
</comment>
<dbReference type="PANTHER" id="PTHR11530:SF11">
    <property type="entry name" value="D-ASPARTATE OXIDASE"/>
    <property type="match status" value="1"/>
</dbReference>
<keyword evidence="4" id="KW-0274">FAD</keyword>
<feature type="domain" description="FAD dependent oxidoreductase" evidence="9">
    <location>
        <begin position="32"/>
        <end position="99"/>
    </location>
</feature>
<evidence type="ECO:0000256" key="7">
    <source>
        <dbReference type="ARBA" id="ARBA00039751"/>
    </source>
</evidence>
<comment type="similarity">
    <text evidence="2">Belongs to the DAMOX/DASOX family.</text>
</comment>
<dbReference type="SUPFAM" id="SSF54373">
    <property type="entry name" value="FAD-linked reductases, C-terminal domain"/>
    <property type="match status" value="1"/>
</dbReference>
<feature type="domain" description="FAD dependent oxidoreductase" evidence="9">
    <location>
        <begin position="108"/>
        <end position="364"/>
    </location>
</feature>
<dbReference type="InterPro" id="IPR023209">
    <property type="entry name" value="DAO"/>
</dbReference>
<dbReference type="PROSITE" id="PS51257">
    <property type="entry name" value="PROKAR_LIPOPROTEIN"/>
    <property type="match status" value="1"/>
</dbReference>
<organism evidence="10 11">
    <name type="scientific">Henriciella marina</name>
    <dbReference type="NCBI Taxonomy" id="453851"/>
    <lineage>
        <taxon>Bacteria</taxon>
        <taxon>Pseudomonadati</taxon>
        <taxon>Pseudomonadota</taxon>
        <taxon>Alphaproteobacteria</taxon>
        <taxon>Hyphomonadales</taxon>
        <taxon>Hyphomonadaceae</taxon>
        <taxon>Henriciella</taxon>
    </lineage>
</organism>
<evidence type="ECO:0000313" key="11">
    <source>
        <dbReference type="Proteomes" id="UP001083770"/>
    </source>
</evidence>
<dbReference type="Proteomes" id="UP001083770">
    <property type="component" value="Unassembled WGS sequence"/>
</dbReference>
<dbReference type="EC" id="1.4.3.3" evidence="6"/>
<evidence type="ECO:0000256" key="1">
    <source>
        <dbReference type="ARBA" id="ARBA00001974"/>
    </source>
</evidence>
<evidence type="ECO:0000256" key="4">
    <source>
        <dbReference type="ARBA" id="ARBA00022827"/>
    </source>
</evidence>
<evidence type="ECO:0000256" key="5">
    <source>
        <dbReference type="ARBA" id="ARBA00023002"/>
    </source>
</evidence>
<dbReference type="InterPro" id="IPR006076">
    <property type="entry name" value="FAD-dep_OxRdtase"/>
</dbReference>
<accession>A0ABT4LW72</accession>
<comment type="cofactor">
    <cofactor evidence="1">
        <name>FAD</name>
        <dbReference type="ChEBI" id="CHEBI:57692"/>
    </cofactor>
</comment>
<keyword evidence="5" id="KW-0560">Oxidoreductase</keyword>
<proteinExistence type="inferred from homology"/>
<evidence type="ECO:0000256" key="3">
    <source>
        <dbReference type="ARBA" id="ARBA00022630"/>
    </source>
</evidence>
<evidence type="ECO:0000313" key="10">
    <source>
        <dbReference type="EMBL" id="MCZ4298630.1"/>
    </source>
</evidence>
<keyword evidence="11" id="KW-1185">Reference proteome</keyword>
<evidence type="ECO:0000256" key="8">
    <source>
        <dbReference type="ARBA" id="ARBA00049547"/>
    </source>
</evidence>
<name>A0ABT4LW72_9PROT</name>
<dbReference type="Gene3D" id="3.40.50.720">
    <property type="entry name" value="NAD(P)-binding Rossmann-like Domain"/>
    <property type="match status" value="2"/>
</dbReference>
<reference evidence="10" key="1">
    <citation type="submission" date="2022-12" db="EMBL/GenBank/DDBJ databases">
        <title>Bacterial isolates from different developmental stages of Nematostella vectensis.</title>
        <authorList>
            <person name="Fraune S."/>
        </authorList>
    </citation>
    <scope>NUCLEOTIDE SEQUENCE</scope>
    <source>
        <strain evidence="10">G21632-S1</strain>
    </source>
</reference>
<evidence type="ECO:0000259" key="9">
    <source>
        <dbReference type="Pfam" id="PF01266"/>
    </source>
</evidence>
<dbReference type="RefSeq" id="WP_269402699.1">
    <property type="nucleotide sequence ID" value="NZ_JAPWGW010000003.1"/>
</dbReference>
<evidence type="ECO:0000256" key="2">
    <source>
        <dbReference type="ARBA" id="ARBA00006730"/>
    </source>
</evidence>
<dbReference type="Pfam" id="PF01266">
    <property type="entry name" value="DAO"/>
    <property type="match status" value="2"/>
</dbReference>
<dbReference type="Gene3D" id="3.30.9.10">
    <property type="entry name" value="D-Amino Acid Oxidase, subunit A, domain 2"/>
    <property type="match status" value="1"/>
</dbReference>